<dbReference type="AlphaFoldDB" id="A0A2C9DAG7"/>
<dbReference type="KEGG" id="hdi:HDIA_3054"/>
<organism evidence="3 4">
    <name type="scientific">Hartmannibacter diazotrophicus</name>
    <dbReference type="NCBI Taxonomy" id="1482074"/>
    <lineage>
        <taxon>Bacteria</taxon>
        <taxon>Pseudomonadati</taxon>
        <taxon>Pseudomonadota</taxon>
        <taxon>Alphaproteobacteria</taxon>
        <taxon>Hyphomicrobiales</taxon>
        <taxon>Pleomorphomonadaceae</taxon>
        <taxon>Hartmannibacter</taxon>
    </lineage>
</organism>
<dbReference type="EMBL" id="LT960614">
    <property type="protein sequence ID" value="SON56595.1"/>
    <property type="molecule type" value="Genomic_DNA"/>
</dbReference>
<keyword evidence="2" id="KW-1133">Transmembrane helix</keyword>
<name>A0A2C9DAG7_9HYPH</name>
<accession>A0A2C9DAG7</accession>
<feature type="transmembrane region" description="Helical" evidence="2">
    <location>
        <begin position="150"/>
        <end position="168"/>
    </location>
</feature>
<feature type="region of interest" description="Disordered" evidence="1">
    <location>
        <begin position="44"/>
        <end position="74"/>
    </location>
</feature>
<evidence type="ECO:0000256" key="1">
    <source>
        <dbReference type="SAM" id="MobiDB-lite"/>
    </source>
</evidence>
<reference evidence="4" key="1">
    <citation type="submission" date="2017-09" db="EMBL/GenBank/DDBJ databases">
        <title>Genome sequence of Nannocystis excedens DSM 71.</title>
        <authorList>
            <person name="Blom J."/>
        </authorList>
    </citation>
    <scope>NUCLEOTIDE SEQUENCE [LARGE SCALE GENOMIC DNA]</scope>
    <source>
        <strain evidence="4">type strain: E19</strain>
    </source>
</reference>
<keyword evidence="2" id="KW-0472">Membrane</keyword>
<keyword evidence="4" id="KW-1185">Reference proteome</keyword>
<sequence>MLTRILWVGLLAGLISGAFVALLQTVTTTPLILKAEVYETAETPAAHDHAAQKATTGDQDATPAHHHDAEAWQPEDGLQRTTVTMIATLATTIGFALMLTAAMVAAGETVTTKTALGWGVAAFFAINLAPALGLSPELPGSLAAALEDRQVWWIATVVATMVGLYLIARVDHWAAKAAGAVLIALPHIVGAPLPPDGETAVPAELAARFVAMSLGLAAIMWLSIGASVGYVWVRLSGGQASEARA</sequence>
<evidence type="ECO:0000313" key="3">
    <source>
        <dbReference type="EMBL" id="SON56595.1"/>
    </source>
</evidence>
<dbReference type="Proteomes" id="UP000223606">
    <property type="component" value="Chromosome 1"/>
</dbReference>
<dbReference type="Pfam" id="PF09490">
    <property type="entry name" value="CbtA"/>
    <property type="match status" value="1"/>
</dbReference>
<feature type="transmembrane region" description="Helical" evidence="2">
    <location>
        <begin position="83"/>
        <end position="104"/>
    </location>
</feature>
<feature type="transmembrane region" description="Helical" evidence="2">
    <location>
        <begin position="116"/>
        <end position="135"/>
    </location>
</feature>
<evidence type="ECO:0000313" key="4">
    <source>
        <dbReference type="Proteomes" id="UP000223606"/>
    </source>
</evidence>
<feature type="transmembrane region" description="Helical" evidence="2">
    <location>
        <begin position="205"/>
        <end position="233"/>
    </location>
</feature>
<dbReference type="RefSeq" id="WP_099556953.1">
    <property type="nucleotide sequence ID" value="NZ_LT960614.1"/>
</dbReference>
<evidence type="ECO:0000256" key="2">
    <source>
        <dbReference type="SAM" id="Phobius"/>
    </source>
</evidence>
<gene>
    <name evidence="3" type="primary">CbtA</name>
    <name evidence="3" type="ORF">HDIA_3054</name>
</gene>
<dbReference type="InterPro" id="IPR012666">
    <property type="entry name" value="CbtA_put"/>
</dbReference>
<proteinExistence type="predicted"/>
<feature type="transmembrane region" description="Helical" evidence="2">
    <location>
        <begin position="175"/>
        <end position="193"/>
    </location>
</feature>
<dbReference type="OrthoDB" id="9813640at2"/>
<keyword evidence="2" id="KW-0812">Transmembrane</keyword>
<protein>
    <submittedName>
        <fullName evidence="3">Cobalt transporter subunit CbtA (Proposed)</fullName>
    </submittedName>
</protein>
<dbReference type="NCBIfam" id="TIGR02458">
    <property type="entry name" value="CbtA"/>
    <property type="match status" value="1"/>
</dbReference>